<dbReference type="EMBL" id="CAJHJG010002055">
    <property type="protein sequence ID" value="CAD6916964.1"/>
    <property type="molecule type" value="Genomic_DNA"/>
</dbReference>
<dbReference type="Pfam" id="PF00646">
    <property type="entry name" value="F-box"/>
    <property type="match status" value="1"/>
</dbReference>
<dbReference type="Proteomes" id="UP000077671">
    <property type="component" value="Unassembled WGS sequence"/>
</dbReference>
<evidence type="ECO:0000313" key="3">
    <source>
        <dbReference type="EMBL" id="KAE8262584.1"/>
    </source>
</evidence>
<dbReference type="SMART" id="SM00256">
    <property type="entry name" value="FBOX"/>
    <property type="match status" value="1"/>
</dbReference>
<dbReference type="InterPro" id="IPR036047">
    <property type="entry name" value="F-box-like_dom_sf"/>
</dbReference>
<feature type="domain" description="F-box" evidence="1">
    <location>
        <begin position="15"/>
        <end position="62"/>
    </location>
</feature>
<keyword evidence="5" id="KW-1185">Reference proteome</keyword>
<dbReference type="SUPFAM" id="SSF81383">
    <property type="entry name" value="F-box domain"/>
    <property type="match status" value="1"/>
</dbReference>
<dbReference type="Proteomes" id="UP000836402">
    <property type="component" value="Unassembled WGS sequence"/>
</dbReference>
<evidence type="ECO:0000259" key="1">
    <source>
        <dbReference type="PROSITE" id="PS50181"/>
    </source>
</evidence>
<evidence type="ECO:0000313" key="5">
    <source>
        <dbReference type="Proteomes" id="UP000836402"/>
    </source>
</evidence>
<gene>
    <name evidence="3" type="ORF">A4X03_0g2344</name>
    <name evidence="2" type="ORF">JKIAZH3_G430</name>
</gene>
<dbReference type="PROSITE" id="PS50181">
    <property type="entry name" value="FBOX"/>
    <property type="match status" value="1"/>
</dbReference>
<sequence>MSSTITSTSSASPPAANLSNLPFELIKAIFEQFDDYFTLHALRRTCKTFRMLIDNDPVFDKVLFRNRPLTNPVLTLVDIRKMRSLAQTEKEIDEDSNPRFYGDNPHIKIHPILSRIRWDVCLDDDDDADDEDDGDDDDSTFEEVFVVNSGLKMKDVPHILNECATCPPVSAFGVDRELFTINKYSCEIPFPQSDSTSTPHNNQRKQQPALVRDVVKFLLEAAVGVYFKRNYRSLQRMAFGGFNEYVNTPMDFKATCQCVTIRCDGLLLDFNFE</sequence>
<organism evidence="3 4">
    <name type="scientific">Tilletia caries</name>
    <name type="common">wheat bunt fungus</name>
    <dbReference type="NCBI Taxonomy" id="13290"/>
    <lineage>
        <taxon>Eukaryota</taxon>
        <taxon>Fungi</taxon>
        <taxon>Dikarya</taxon>
        <taxon>Basidiomycota</taxon>
        <taxon>Ustilaginomycotina</taxon>
        <taxon>Exobasidiomycetes</taxon>
        <taxon>Tilletiales</taxon>
        <taxon>Tilletiaceae</taxon>
        <taxon>Tilletia</taxon>
    </lineage>
</organism>
<reference evidence="3" key="2">
    <citation type="journal article" date="2019" name="IMA Fungus">
        <title>Genome sequencing and comparison of five Tilletia species to identify candidate genes for the detection of regulated species infecting wheat.</title>
        <authorList>
            <person name="Nguyen H.D.T."/>
            <person name="Sultana T."/>
            <person name="Kesanakurti P."/>
            <person name="Hambleton S."/>
        </authorList>
    </citation>
    <scope>NUCLEOTIDE SEQUENCE</scope>
    <source>
        <strain evidence="3">DAOMC 238032</strain>
    </source>
</reference>
<dbReference type="AlphaFoldDB" id="A0A177VC26"/>
<name>A0A177VC26_9BASI</name>
<evidence type="ECO:0000313" key="4">
    <source>
        <dbReference type="Proteomes" id="UP000077671"/>
    </source>
</evidence>
<accession>A0A177VC26</accession>
<comment type="caution">
    <text evidence="3">The sequence shown here is derived from an EMBL/GenBank/DDBJ whole genome shotgun (WGS) entry which is preliminary data.</text>
</comment>
<dbReference type="EMBL" id="LWDD02000222">
    <property type="protein sequence ID" value="KAE8262584.1"/>
    <property type="molecule type" value="Genomic_DNA"/>
</dbReference>
<dbReference type="InterPro" id="IPR001810">
    <property type="entry name" value="F-box_dom"/>
</dbReference>
<proteinExistence type="predicted"/>
<dbReference type="CDD" id="cd09917">
    <property type="entry name" value="F-box_SF"/>
    <property type="match status" value="1"/>
</dbReference>
<evidence type="ECO:0000313" key="2">
    <source>
        <dbReference type="EMBL" id="CAD6916964.1"/>
    </source>
</evidence>
<reference evidence="3" key="1">
    <citation type="submission" date="2016-04" db="EMBL/GenBank/DDBJ databases">
        <authorList>
            <person name="Nguyen H.D."/>
            <person name="Kesanakurti P."/>
            <person name="Cullis J."/>
            <person name="Levesque C.A."/>
            <person name="Hambleton S."/>
        </authorList>
    </citation>
    <scope>NUCLEOTIDE SEQUENCE</scope>
    <source>
        <strain evidence="3">DAOMC 238032</strain>
    </source>
</reference>
<reference evidence="2" key="3">
    <citation type="submission" date="2020-10" db="EMBL/GenBank/DDBJ databases">
        <authorList>
            <person name="Sedaghatjoo S."/>
        </authorList>
    </citation>
    <scope>NUCLEOTIDE SEQUENCE</scope>
    <source>
        <strain evidence="2">AZH3</strain>
    </source>
</reference>
<protein>
    <recommendedName>
        <fullName evidence="1">F-box domain-containing protein</fullName>
    </recommendedName>
</protein>